<dbReference type="SMART" id="SM00850">
    <property type="entry name" value="LytTR"/>
    <property type="match status" value="1"/>
</dbReference>
<comment type="caution">
    <text evidence="4">The sequence shown here is derived from an EMBL/GenBank/DDBJ whole genome shotgun (WGS) entry which is preliminary data.</text>
</comment>
<dbReference type="Proteomes" id="UP000541352">
    <property type="component" value="Unassembled WGS sequence"/>
</dbReference>
<dbReference type="Pfam" id="PF00072">
    <property type="entry name" value="Response_reg"/>
    <property type="match status" value="1"/>
</dbReference>
<accession>A0A7W6ENC3</accession>
<dbReference type="Pfam" id="PF04397">
    <property type="entry name" value="LytTR"/>
    <property type="match status" value="1"/>
</dbReference>
<keyword evidence="1" id="KW-0597">Phosphoprotein</keyword>
<gene>
    <name evidence="4" type="ORF">FHS57_000144</name>
</gene>
<dbReference type="InterPro" id="IPR001789">
    <property type="entry name" value="Sig_transdc_resp-reg_receiver"/>
</dbReference>
<dbReference type="PANTHER" id="PTHR37299:SF1">
    <property type="entry name" value="STAGE 0 SPORULATION PROTEIN A HOMOLOG"/>
    <property type="match status" value="1"/>
</dbReference>
<reference evidence="4 5" key="1">
    <citation type="submission" date="2020-08" db="EMBL/GenBank/DDBJ databases">
        <title>Genomic Encyclopedia of Type Strains, Phase IV (KMG-IV): sequencing the most valuable type-strain genomes for metagenomic binning, comparative biology and taxonomic classification.</title>
        <authorList>
            <person name="Goeker M."/>
        </authorList>
    </citation>
    <scope>NUCLEOTIDE SEQUENCE [LARGE SCALE GENOMIC DNA]</scope>
    <source>
        <strain evidence="4 5">DSM 17976</strain>
    </source>
</reference>
<proteinExistence type="predicted"/>
<dbReference type="InterPro" id="IPR011006">
    <property type="entry name" value="CheY-like_superfamily"/>
</dbReference>
<dbReference type="AlphaFoldDB" id="A0A7W6ENC3"/>
<dbReference type="EMBL" id="JACIBY010000001">
    <property type="protein sequence ID" value="MBB3836162.1"/>
    <property type="molecule type" value="Genomic_DNA"/>
</dbReference>
<protein>
    <submittedName>
        <fullName evidence="4">DNA-binding LytR/AlgR family response regulator</fullName>
    </submittedName>
</protein>
<dbReference type="InterPro" id="IPR046947">
    <property type="entry name" value="LytR-like"/>
</dbReference>
<keyword evidence="5" id="KW-1185">Reference proteome</keyword>
<feature type="domain" description="HTH LytTR-type" evidence="3">
    <location>
        <begin position="131"/>
        <end position="196"/>
    </location>
</feature>
<dbReference type="PROSITE" id="PS50930">
    <property type="entry name" value="HTH_LYTTR"/>
    <property type="match status" value="1"/>
</dbReference>
<dbReference type="GO" id="GO:0000156">
    <property type="term" value="F:phosphorelay response regulator activity"/>
    <property type="evidence" value="ECO:0007669"/>
    <property type="project" value="InterPro"/>
</dbReference>
<organism evidence="4 5">
    <name type="scientific">Runella defluvii</name>
    <dbReference type="NCBI Taxonomy" id="370973"/>
    <lineage>
        <taxon>Bacteria</taxon>
        <taxon>Pseudomonadati</taxon>
        <taxon>Bacteroidota</taxon>
        <taxon>Cytophagia</taxon>
        <taxon>Cytophagales</taxon>
        <taxon>Spirosomataceae</taxon>
        <taxon>Runella</taxon>
    </lineage>
</organism>
<dbReference type="Gene3D" id="2.40.50.1020">
    <property type="entry name" value="LytTr DNA-binding domain"/>
    <property type="match status" value="1"/>
</dbReference>
<dbReference type="InterPro" id="IPR007492">
    <property type="entry name" value="LytTR_DNA-bd_dom"/>
</dbReference>
<dbReference type="SMART" id="SM00448">
    <property type="entry name" value="REC"/>
    <property type="match status" value="1"/>
</dbReference>
<keyword evidence="4" id="KW-0238">DNA-binding</keyword>
<feature type="domain" description="Response regulatory" evidence="2">
    <location>
        <begin position="4"/>
        <end position="115"/>
    </location>
</feature>
<dbReference type="PROSITE" id="PS50110">
    <property type="entry name" value="RESPONSE_REGULATORY"/>
    <property type="match status" value="1"/>
</dbReference>
<dbReference type="Gene3D" id="3.40.50.2300">
    <property type="match status" value="1"/>
</dbReference>
<dbReference type="PANTHER" id="PTHR37299">
    <property type="entry name" value="TRANSCRIPTIONAL REGULATOR-RELATED"/>
    <property type="match status" value="1"/>
</dbReference>
<sequence>MTLKALIVDDEPLARQLIEGYCRYFPEIEVVGSVIDVFMARPILETGRVDVLFLDINMPVMNGINFLRSLPHKPITIFTTAYKEHAHEAFDLAATDYLLKPFSMERFLQAIDKAKAALKQQPNTPENHTFLKSDGKLIKLFFDELYYVEAQGNQVKFVTENSTFNITQTFGSVLELLPASQFVRVHRSFAVNIQKISIIESYRILLLQKGEVPLGSNFREDFLKMVMSKGGE</sequence>
<dbReference type="GO" id="GO:0003677">
    <property type="term" value="F:DNA binding"/>
    <property type="evidence" value="ECO:0007669"/>
    <property type="project" value="UniProtKB-KW"/>
</dbReference>
<dbReference type="SUPFAM" id="SSF52172">
    <property type="entry name" value="CheY-like"/>
    <property type="match status" value="1"/>
</dbReference>
<evidence type="ECO:0000313" key="4">
    <source>
        <dbReference type="EMBL" id="MBB3836162.1"/>
    </source>
</evidence>
<dbReference type="RefSeq" id="WP_183970947.1">
    <property type="nucleotide sequence ID" value="NZ_JACIBY010000001.1"/>
</dbReference>
<evidence type="ECO:0000256" key="1">
    <source>
        <dbReference type="PROSITE-ProRule" id="PRU00169"/>
    </source>
</evidence>
<name>A0A7W6ENC3_9BACT</name>
<feature type="modified residue" description="4-aspartylphosphate" evidence="1">
    <location>
        <position position="55"/>
    </location>
</feature>
<evidence type="ECO:0000313" key="5">
    <source>
        <dbReference type="Proteomes" id="UP000541352"/>
    </source>
</evidence>
<evidence type="ECO:0000259" key="2">
    <source>
        <dbReference type="PROSITE" id="PS50110"/>
    </source>
</evidence>
<evidence type="ECO:0000259" key="3">
    <source>
        <dbReference type="PROSITE" id="PS50930"/>
    </source>
</evidence>